<dbReference type="OMA" id="KYREHGQ"/>
<dbReference type="InterPro" id="IPR006973">
    <property type="entry name" value="Cwf_Cwc_15"/>
</dbReference>
<dbReference type="PANTHER" id="PTHR12718:SF2">
    <property type="entry name" value="SPLICEOSOME-ASSOCIATED PROTEIN CWC15 HOMOLOG"/>
    <property type="match status" value="1"/>
</dbReference>
<dbReference type="PaxDb" id="7159-AAEL014295-PA"/>
<evidence type="ECO:0000313" key="5">
    <source>
        <dbReference type="EMBL" id="EAT33432.1"/>
    </source>
</evidence>
<proteinExistence type="inferred from homology"/>
<dbReference type="PhylomeDB" id="Q16GR1"/>
<dbReference type="EMBL" id="CH478243">
    <property type="protein sequence ID" value="EAT33432.1"/>
    <property type="molecule type" value="Genomic_DNA"/>
</dbReference>
<feature type="compositionally biased region" description="Basic and acidic residues" evidence="4">
    <location>
        <begin position="52"/>
        <end position="72"/>
    </location>
</feature>
<evidence type="ECO:0000256" key="1">
    <source>
        <dbReference type="ARBA" id="ARBA00006644"/>
    </source>
</evidence>
<protein>
    <submittedName>
        <fullName evidence="5">AAEL014295-PA</fullName>
    </submittedName>
</protein>
<sequence>MTTAARPTFDPARGGSGRGEKDLSALSKQYSSRDLPSHTKLKYRDPGQGTSEELRSRDFREELEKRERESKSGKGAASGGAPSSVVRRAIEANSASGSKRQKVDAAPQNLDADDPVDSDNSDSDSDEDDTAALLAELNKIKRERAQETAKKELEKRQEDERIRMENILSGNPLLNYASTAKAELKVKRRWDDDVVFKNCARSEPDKKTNQFINDSLRSEFHKKFMDKYIK</sequence>
<dbReference type="AlphaFoldDB" id="Q16GR1"/>
<dbReference type="VEuPathDB" id="VectorBase:AAEL014295"/>
<organism evidence="5 6">
    <name type="scientific">Aedes aegypti</name>
    <name type="common">Yellowfever mosquito</name>
    <name type="synonym">Culex aegypti</name>
    <dbReference type="NCBI Taxonomy" id="7159"/>
    <lineage>
        <taxon>Eukaryota</taxon>
        <taxon>Metazoa</taxon>
        <taxon>Ecdysozoa</taxon>
        <taxon>Arthropoda</taxon>
        <taxon>Hexapoda</taxon>
        <taxon>Insecta</taxon>
        <taxon>Pterygota</taxon>
        <taxon>Neoptera</taxon>
        <taxon>Endopterygota</taxon>
        <taxon>Diptera</taxon>
        <taxon>Nematocera</taxon>
        <taxon>Culicoidea</taxon>
        <taxon>Culicidae</taxon>
        <taxon>Culicinae</taxon>
        <taxon>Aedini</taxon>
        <taxon>Aedes</taxon>
        <taxon>Stegomyia</taxon>
    </lineage>
</organism>
<dbReference type="Pfam" id="PF04889">
    <property type="entry name" value="Cwf_Cwc_15"/>
    <property type="match status" value="1"/>
</dbReference>
<keyword evidence="3" id="KW-0508">mRNA splicing</keyword>
<reference evidence="5" key="3">
    <citation type="submission" date="2012-09" db="EMBL/GenBank/DDBJ databases">
        <authorList>
            <consortium name="VectorBase"/>
        </authorList>
    </citation>
    <scope>NUCLEOTIDE SEQUENCE</scope>
    <source>
        <strain evidence="5">Liverpool</strain>
    </source>
</reference>
<evidence type="ECO:0000256" key="2">
    <source>
        <dbReference type="ARBA" id="ARBA00022664"/>
    </source>
</evidence>
<name>Q16GR1_AEDAE</name>
<dbReference type="GO" id="GO:0045292">
    <property type="term" value="P:mRNA cis splicing, via spliceosome"/>
    <property type="evidence" value="ECO:0007669"/>
    <property type="project" value="TreeGrafter"/>
</dbReference>
<dbReference type="GO" id="GO:0071013">
    <property type="term" value="C:catalytic step 2 spliceosome"/>
    <property type="evidence" value="ECO:0007669"/>
    <property type="project" value="TreeGrafter"/>
</dbReference>
<evidence type="ECO:0000313" key="6">
    <source>
        <dbReference type="Proteomes" id="UP000682892"/>
    </source>
</evidence>
<gene>
    <name evidence="5" type="ORF">AaeL_AAEL014295</name>
</gene>
<feature type="compositionally biased region" description="Acidic residues" evidence="4">
    <location>
        <begin position="111"/>
        <end position="130"/>
    </location>
</feature>
<dbReference type="Proteomes" id="UP000682892">
    <property type="component" value="Unassembled WGS sequence"/>
</dbReference>
<evidence type="ECO:0000256" key="4">
    <source>
        <dbReference type="SAM" id="MobiDB-lite"/>
    </source>
</evidence>
<dbReference type="STRING" id="7159.Q16GR1"/>
<comment type="similarity">
    <text evidence="1">Belongs to the CWC15 family.</text>
</comment>
<feature type="region of interest" description="Disordered" evidence="4">
    <location>
        <begin position="1"/>
        <end position="131"/>
    </location>
</feature>
<reference evidence="5" key="2">
    <citation type="journal article" date="2007" name="Science">
        <title>Genome sequence of Aedes aegypti, a major arbovirus vector.</title>
        <authorList>
            <person name="Nene V."/>
            <person name="Wortman J.R."/>
            <person name="Lawson D."/>
            <person name="Haas B."/>
            <person name="Kodira C."/>
            <person name="Tu Z.J."/>
            <person name="Loftus B."/>
            <person name="Xi Z."/>
            <person name="Megy K."/>
            <person name="Grabherr M."/>
            <person name="Ren Q."/>
            <person name="Zdobnov E.M."/>
            <person name="Lobo N.F."/>
            <person name="Campbell K.S."/>
            <person name="Brown S.E."/>
            <person name="Bonaldo M.F."/>
            <person name="Zhu J."/>
            <person name="Sinkins S.P."/>
            <person name="Hogenkamp D.G."/>
            <person name="Amedeo P."/>
            <person name="Arensburger P."/>
            <person name="Atkinson P.W."/>
            <person name="Bidwell S."/>
            <person name="Biedler J."/>
            <person name="Birney E."/>
            <person name="Bruggner R.V."/>
            <person name="Costas J."/>
            <person name="Coy M.R."/>
            <person name="Crabtree J."/>
            <person name="Crawford M."/>
            <person name="Debruyn B."/>
            <person name="Decaprio D."/>
            <person name="Eiglmeier K."/>
            <person name="Eisenstadt E."/>
            <person name="El-Dorry H."/>
            <person name="Gelbart W.M."/>
            <person name="Gomes S.L."/>
            <person name="Hammond M."/>
            <person name="Hannick L.I."/>
            <person name="Hogan J.R."/>
            <person name="Holmes M.H."/>
            <person name="Jaffe D."/>
            <person name="Johnston J.S."/>
            <person name="Kennedy R.C."/>
            <person name="Koo H."/>
            <person name="Kravitz S."/>
            <person name="Kriventseva E.V."/>
            <person name="Kulp D."/>
            <person name="Labutti K."/>
            <person name="Lee E."/>
            <person name="Li S."/>
            <person name="Lovin D.D."/>
            <person name="Mao C."/>
            <person name="Mauceli E."/>
            <person name="Menck C.F."/>
            <person name="Miller J.R."/>
            <person name="Montgomery P."/>
            <person name="Mori A."/>
            <person name="Nascimento A.L."/>
            <person name="Naveira H.F."/>
            <person name="Nusbaum C."/>
            <person name="O'leary S."/>
            <person name="Orvis J."/>
            <person name="Pertea M."/>
            <person name="Quesneville H."/>
            <person name="Reidenbach K.R."/>
            <person name="Rogers Y.H."/>
            <person name="Roth C.W."/>
            <person name="Schneider J.R."/>
            <person name="Schatz M."/>
            <person name="Shumway M."/>
            <person name="Stanke M."/>
            <person name="Stinson E.O."/>
            <person name="Tubio J.M."/>
            <person name="Vanzee J.P."/>
            <person name="Verjovski-Almeida S."/>
            <person name="Werner D."/>
            <person name="White O."/>
            <person name="Wyder S."/>
            <person name="Zeng Q."/>
            <person name="Zhao Q."/>
            <person name="Zhao Y."/>
            <person name="Hill C.A."/>
            <person name="Raikhel A.S."/>
            <person name="Soares M.B."/>
            <person name="Knudson D.L."/>
            <person name="Lee N.H."/>
            <person name="Galagan J."/>
            <person name="Salzberg S.L."/>
            <person name="Paulsen I.T."/>
            <person name="Dimopoulos G."/>
            <person name="Collins F.H."/>
            <person name="Birren B."/>
            <person name="Fraser-Liggett C.M."/>
            <person name="Severson D.W."/>
        </authorList>
    </citation>
    <scope>NUCLEOTIDE SEQUENCE [LARGE SCALE GENOMIC DNA]</scope>
    <source>
        <strain evidence="5">Liverpool</strain>
    </source>
</reference>
<accession>Q16GR1</accession>
<dbReference type="HOGENOM" id="CLU_068312_0_1_1"/>
<reference evidence="5" key="1">
    <citation type="submission" date="2005-10" db="EMBL/GenBank/DDBJ databases">
        <authorList>
            <person name="Loftus B.J."/>
            <person name="Nene V.M."/>
            <person name="Hannick L.I."/>
            <person name="Bidwell S."/>
            <person name="Haas B."/>
            <person name="Amedeo P."/>
            <person name="Orvis J."/>
            <person name="Wortman J.R."/>
            <person name="White O.R."/>
            <person name="Salzberg S."/>
            <person name="Shumway M."/>
            <person name="Koo H."/>
            <person name="Zhao Y."/>
            <person name="Holmes M."/>
            <person name="Miller J."/>
            <person name="Schatz M."/>
            <person name="Pop M."/>
            <person name="Pai G."/>
            <person name="Utterback T."/>
            <person name="Rogers Y.-H."/>
            <person name="Kravitz S."/>
            <person name="Fraser C.M."/>
        </authorList>
    </citation>
    <scope>NUCLEOTIDE SEQUENCE</scope>
    <source>
        <strain evidence="5">Liverpool</strain>
    </source>
</reference>
<dbReference type="GO" id="GO:0003723">
    <property type="term" value="F:RNA binding"/>
    <property type="evidence" value="ECO:0007669"/>
    <property type="project" value="TreeGrafter"/>
</dbReference>
<dbReference type="PANTHER" id="PTHR12718">
    <property type="entry name" value="CELL CYCLE CONTROL PROTEIN CWF15"/>
    <property type="match status" value="1"/>
</dbReference>
<dbReference type="eggNOG" id="KOG3228">
    <property type="taxonomic scope" value="Eukaryota"/>
</dbReference>
<evidence type="ECO:0000256" key="3">
    <source>
        <dbReference type="ARBA" id="ARBA00023187"/>
    </source>
</evidence>
<keyword evidence="2" id="KW-0507">mRNA processing</keyword>
<feature type="compositionally biased region" description="Low complexity" evidence="4">
    <location>
        <begin position="73"/>
        <end position="84"/>
    </location>
</feature>